<evidence type="ECO:0000313" key="2">
    <source>
        <dbReference type="EMBL" id="VIP04472.1"/>
    </source>
</evidence>
<dbReference type="Gene3D" id="3.40.50.720">
    <property type="entry name" value="NAD(P)-binding Rossmann-like Domain"/>
    <property type="match status" value="1"/>
</dbReference>
<evidence type="ECO:0000259" key="1">
    <source>
        <dbReference type="Pfam" id="PF01408"/>
    </source>
</evidence>
<dbReference type="EMBL" id="LR586016">
    <property type="protein sequence ID" value="VIP04472.1"/>
    <property type="molecule type" value="Genomic_DNA"/>
</dbReference>
<proteinExistence type="predicted"/>
<dbReference type="SUPFAM" id="SSF51735">
    <property type="entry name" value="NAD(P)-binding Rossmann-fold domains"/>
    <property type="match status" value="1"/>
</dbReference>
<evidence type="ECO:0000313" key="3">
    <source>
        <dbReference type="Proteomes" id="UP000464378"/>
    </source>
</evidence>
<organism evidence="2">
    <name type="scientific">Tuwongella immobilis</name>
    <dbReference type="NCBI Taxonomy" id="692036"/>
    <lineage>
        <taxon>Bacteria</taxon>
        <taxon>Pseudomonadati</taxon>
        <taxon>Planctomycetota</taxon>
        <taxon>Planctomycetia</taxon>
        <taxon>Gemmatales</taxon>
        <taxon>Gemmataceae</taxon>
        <taxon>Tuwongella</taxon>
    </lineage>
</organism>
<accession>A0A6C2YUD0</accession>
<sequence>MLRLGMLDFDTSHVVAFAQRLHHVGVKPDQFVDGAKIVIACPGESKLSPERIPGFRKEIAAIGIPLTDDPKSMIGKVDGMLIEAVDGSVHLERARPFLEAGIPCYIDKPFACSLKDALAIVELADKKKLPLMSCSSLRYAPELAEFVTKAERGKTLGALTYGPASLHPRNPGLFHYGIHAVEILYTLMGAGCSRVTAIYDKDVDLVTGHWKDGRVASVRGIRAGQSAYGATVFSEKGVQSLTIGTGLIYRELLKKIVCMFQTGKSPIDIRETLEIVAFIESANQSAANHGAGVSIRM</sequence>
<dbReference type="InterPro" id="IPR051450">
    <property type="entry name" value="Gfo/Idh/MocA_Oxidoreductases"/>
</dbReference>
<reference evidence="2" key="1">
    <citation type="submission" date="2019-04" db="EMBL/GenBank/DDBJ databases">
        <authorList>
            <consortium name="Science for Life Laboratories"/>
        </authorList>
    </citation>
    <scope>NUCLEOTIDE SEQUENCE</scope>
    <source>
        <strain evidence="2">MBLW1</strain>
    </source>
</reference>
<feature type="domain" description="Gfo/Idh/MocA-like oxidoreductase N-terminal" evidence="1">
    <location>
        <begin position="60"/>
        <end position="132"/>
    </location>
</feature>
<dbReference type="Pfam" id="PF01408">
    <property type="entry name" value="GFO_IDH_MocA"/>
    <property type="match status" value="1"/>
</dbReference>
<gene>
    <name evidence="2" type="ORF">GMBLW1_47210</name>
</gene>
<dbReference type="GO" id="GO:0000166">
    <property type="term" value="F:nucleotide binding"/>
    <property type="evidence" value="ECO:0007669"/>
    <property type="project" value="InterPro"/>
</dbReference>
<dbReference type="EMBL" id="LR593887">
    <property type="protein sequence ID" value="VTS06306.1"/>
    <property type="molecule type" value="Genomic_DNA"/>
</dbReference>
<dbReference type="InterPro" id="IPR036291">
    <property type="entry name" value="NAD(P)-bd_dom_sf"/>
</dbReference>
<dbReference type="InParanoid" id="A0A6C2YUD0"/>
<protein>
    <submittedName>
        <fullName evidence="2">Oxidoreductase domain protein</fullName>
    </submittedName>
</protein>
<dbReference type="AlphaFoldDB" id="A0A6C2YUD0"/>
<dbReference type="KEGG" id="tim:GMBLW1_47210"/>
<name>A0A6C2YUD0_9BACT</name>
<dbReference type="PANTHER" id="PTHR43377:SF1">
    <property type="entry name" value="BILIVERDIN REDUCTASE A"/>
    <property type="match status" value="1"/>
</dbReference>
<dbReference type="RefSeq" id="WP_162659553.1">
    <property type="nucleotide sequence ID" value="NZ_LR593887.1"/>
</dbReference>
<dbReference type="InterPro" id="IPR000683">
    <property type="entry name" value="Gfo/Idh/MocA-like_OxRdtase_N"/>
</dbReference>
<dbReference type="Proteomes" id="UP000464378">
    <property type="component" value="Chromosome"/>
</dbReference>
<dbReference type="PANTHER" id="PTHR43377">
    <property type="entry name" value="BILIVERDIN REDUCTASE A"/>
    <property type="match status" value="1"/>
</dbReference>
<keyword evidence="3" id="KW-1185">Reference proteome</keyword>